<feature type="compositionally biased region" description="Basic residues" evidence="1">
    <location>
        <begin position="1"/>
        <end position="11"/>
    </location>
</feature>
<dbReference type="AlphaFoldDB" id="F0V7G9"/>
<dbReference type="OMA" id="RATERYC"/>
<evidence type="ECO:0000313" key="3">
    <source>
        <dbReference type="EMBL" id="CEL64244.1"/>
    </source>
</evidence>
<gene>
    <name evidence="3" type="ORF">BN1204_001480</name>
    <name evidence="2" type="ORF">NCLIV_001480</name>
</gene>
<dbReference type="OrthoDB" id="10687995at2759"/>
<dbReference type="GeneID" id="13440528"/>
<reference evidence="4" key="3">
    <citation type="journal article" date="2012" name="PLoS Pathog.">
        <title>Comparative genomics of the apicomplexan parasites Toxoplasma gondii and Neospora caninum: Coccidia differing in host range and transmission strategy.</title>
        <authorList>
            <person name="Reid A.J."/>
            <person name="Vermont S.J."/>
            <person name="Cotton J.A."/>
            <person name="Harris D."/>
            <person name="Hill-Cawthorne G.A."/>
            <person name="Konen-Waisman S."/>
            <person name="Latham S.M."/>
            <person name="Mourier T."/>
            <person name="Norton R."/>
            <person name="Quail M.A."/>
            <person name="Sanders M."/>
            <person name="Shanmugam D."/>
            <person name="Sohal A."/>
            <person name="Wasmuth J.D."/>
            <person name="Brunk B."/>
            <person name="Grigg M.E."/>
            <person name="Howard J.C."/>
            <person name="Parkinson J."/>
            <person name="Roos D.S."/>
            <person name="Trees A.J."/>
            <person name="Berriman M."/>
            <person name="Pain A."/>
            <person name="Wastling J.M."/>
        </authorList>
    </citation>
    <scope>NUCLEOTIDE SEQUENCE [LARGE SCALE GENOMIC DNA]</scope>
    <source>
        <strain evidence="4">Liverpool</strain>
    </source>
</reference>
<dbReference type="EMBL" id="FR823380">
    <property type="protein sequence ID" value="CBZ49660.1"/>
    <property type="molecule type" value="Genomic_DNA"/>
</dbReference>
<protein>
    <submittedName>
        <fullName evidence="2">Uncharacterized protein</fullName>
    </submittedName>
</protein>
<feature type="region of interest" description="Disordered" evidence="1">
    <location>
        <begin position="1"/>
        <end position="130"/>
    </location>
</feature>
<evidence type="ECO:0000313" key="2">
    <source>
        <dbReference type="EMBL" id="CBZ49660.1"/>
    </source>
</evidence>
<keyword evidence="4" id="KW-1185">Reference proteome</keyword>
<dbReference type="VEuPathDB" id="ToxoDB:NCLIV_001480"/>
<dbReference type="EMBL" id="LN714474">
    <property type="protein sequence ID" value="CEL64244.1"/>
    <property type="molecule type" value="Genomic_DNA"/>
</dbReference>
<reference evidence="2" key="1">
    <citation type="submission" date="2011-02" db="EMBL/GenBank/DDBJ databases">
        <authorList>
            <person name="Aslett M."/>
        </authorList>
    </citation>
    <scope>NUCLEOTIDE SEQUENCE</scope>
    <source>
        <strain evidence="2">Liverpool</strain>
    </source>
</reference>
<feature type="compositionally biased region" description="Polar residues" evidence="1">
    <location>
        <begin position="21"/>
        <end position="30"/>
    </location>
</feature>
<sequence length="397" mass="42425">MKKANSYHPSRRLPPPPQLLGNQTSCSVSPRLSPDFRSLPSSPSASSTYSSVDEEFDLSQKEGKEQSLRYLLPSPRDKSFHGVSGVQSGDLRPLPSPRQHDSAAGGNSKEANGQQILPSTDVDENSAVPAISKDDFSIESRATERYCASKASLSSQRTSTMGLAGHSPPTLLERPFSAAAAAVAAFGLWKTKDSSVDAGEGNDSFASSAEKETRDEQHDEDLVCVHHSGTQAARVGCCNLMAGQGDVPKDPPCDKNVESTDQHFVLEPNGKGCHGVTTCGPQTGFTSDHASPPLLSVEGFSLRETAEHVTLPAQNWMDVGISNPIEATEKMLRPGFAEKSELLDQYAAIAPHLPSGSIRSRAAEEVSLLVEDQWRLLAGSHGWGQSESIAPVLRLTL</sequence>
<organism evidence="2 4">
    <name type="scientific">Neospora caninum (strain Liverpool)</name>
    <dbReference type="NCBI Taxonomy" id="572307"/>
    <lineage>
        <taxon>Eukaryota</taxon>
        <taxon>Sar</taxon>
        <taxon>Alveolata</taxon>
        <taxon>Apicomplexa</taxon>
        <taxon>Conoidasida</taxon>
        <taxon>Coccidia</taxon>
        <taxon>Eucoccidiorida</taxon>
        <taxon>Eimeriorina</taxon>
        <taxon>Sarcocystidae</taxon>
        <taxon>Neospora</taxon>
    </lineage>
</organism>
<reference evidence="2" key="2">
    <citation type="submission" date="2011-03" db="EMBL/GenBank/DDBJ databases">
        <title>Comparative genomics and transcriptomics of Neospora caninum and Toxoplasma gondii.</title>
        <authorList>
            <person name="Reid A.J."/>
            <person name="Sohal A."/>
            <person name="Harris D."/>
            <person name="Quail M."/>
            <person name="Sanders M."/>
            <person name="Berriman M."/>
            <person name="Wastling J.M."/>
            <person name="Pain A."/>
        </authorList>
    </citation>
    <scope>NUCLEOTIDE SEQUENCE</scope>
    <source>
        <strain evidence="2">Liverpool</strain>
    </source>
</reference>
<reference evidence="3" key="4">
    <citation type="journal article" date="2015" name="PLoS ONE">
        <title>Comprehensive Evaluation of Toxoplasma gondii VEG and Neospora caninum LIV Genomes with Tachyzoite Stage Transcriptome and Proteome Defines Novel Transcript Features.</title>
        <authorList>
            <person name="Ramaprasad A."/>
            <person name="Mourier T."/>
            <person name="Naeem R."/>
            <person name="Malas T.B."/>
            <person name="Moussa E."/>
            <person name="Panigrahi A."/>
            <person name="Vermont S.J."/>
            <person name="Otto T.D."/>
            <person name="Wastling J."/>
            <person name="Pain A."/>
        </authorList>
    </citation>
    <scope>NUCLEOTIDE SEQUENCE</scope>
    <source>
        <strain evidence="3">Liverpool</strain>
    </source>
</reference>
<feature type="compositionally biased region" description="Polar residues" evidence="1">
    <location>
        <begin position="109"/>
        <end position="118"/>
    </location>
</feature>
<evidence type="ECO:0000313" key="4">
    <source>
        <dbReference type="Proteomes" id="UP000007494"/>
    </source>
</evidence>
<evidence type="ECO:0000256" key="1">
    <source>
        <dbReference type="SAM" id="MobiDB-lite"/>
    </source>
</evidence>
<accession>F0V7G9</accession>
<dbReference type="InParanoid" id="F0V7G9"/>
<feature type="compositionally biased region" description="Low complexity" evidence="1">
    <location>
        <begin position="38"/>
        <end position="51"/>
    </location>
</feature>
<dbReference type="eggNOG" id="ENOG502TMFI">
    <property type="taxonomic scope" value="Eukaryota"/>
</dbReference>
<feature type="compositionally biased region" description="Basic and acidic residues" evidence="1">
    <location>
        <begin position="58"/>
        <end position="67"/>
    </location>
</feature>
<dbReference type="RefSeq" id="XP_003879695.1">
    <property type="nucleotide sequence ID" value="XM_003879646.1"/>
</dbReference>
<name>F0V7G9_NEOCL</name>
<dbReference type="Proteomes" id="UP000007494">
    <property type="component" value="Chromosome Ia"/>
</dbReference>
<proteinExistence type="predicted"/>
<feature type="region of interest" description="Disordered" evidence="1">
    <location>
        <begin position="193"/>
        <end position="217"/>
    </location>
</feature>